<gene>
    <name evidence="2" type="ORF">ECRASSUSDP1_LOCUS2354</name>
</gene>
<dbReference type="EMBL" id="CAMPGE010002244">
    <property type="protein sequence ID" value="CAI2361045.1"/>
    <property type="molecule type" value="Genomic_DNA"/>
</dbReference>
<reference evidence="2" key="1">
    <citation type="submission" date="2023-07" db="EMBL/GenBank/DDBJ databases">
        <authorList>
            <consortium name="AG Swart"/>
            <person name="Singh M."/>
            <person name="Singh A."/>
            <person name="Seah K."/>
            <person name="Emmerich C."/>
        </authorList>
    </citation>
    <scope>NUCLEOTIDE SEQUENCE</scope>
    <source>
        <strain evidence="2">DP1</strain>
    </source>
</reference>
<evidence type="ECO:0000256" key="1">
    <source>
        <dbReference type="SAM" id="MobiDB-lite"/>
    </source>
</evidence>
<dbReference type="AlphaFoldDB" id="A0AAD1U2V6"/>
<feature type="region of interest" description="Disordered" evidence="1">
    <location>
        <begin position="1"/>
        <end position="23"/>
    </location>
</feature>
<proteinExistence type="predicted"/>
<sequence>MEQTIQNISSSSHKIDENMRDSGDQAEANNCLIMSEMTKKNIDQSAIKRELNKDASNEQKRMILRIRELNKNSLYSNLTFEEKNKIIRSNLPINLYTHFERNQATKPKPIPKKSDIDIMKTSVADLNKSFKDFRKSMIDFKGIGKNPRSISPFKRENPAEKERTASEMKKPSDFKDLNSLPNNYTIPVNNTGSQKRMSKKELMKRARAGVFTCLIFTENNTTSRLQYSKKAGSGDQIKCSD</sequence>
<feature type="compositionally biased region" description="Polar residues" evidence="1">
    <location>
        <begin position="1"/>
        <end position="12"/>
    </location>
</feature>
<evidence type="ECO:0000313" key="2">
    <source>
        <dbReference type="EMBL" id="CAI2361045.1"/>
    </source>
</evidence>
<name>A0AAD1U2V6_EUPCR</name>
<organism evidence="2 3">
    <name type="scientific">Euplotes crassus</name>
    <dbReference type="NCBI Taxonomy" id="5936"/>
    <lineage>
        <taxon>Eukaryota</taxon>
        <taxon>Sar</taxon>
        <taxon>Alveolata</taxon>
        <taxon>Ciliophora</taxon>
        <taxon>Intramacronucleata</taxon>
        <taxon>Spirotrichea</taxon>
        <taxon>Hypotrichia</taxon>
        <taxon>Euplotida</taxon>
        <taxon>Euplotidae</taxon>
        <taxon>Moneuplotes</taxon>
    </lineage>
</organism>
<dbReference type="Proteomes" id="UP001295684">
    <property type="component" value="Unassembled WGS sequence"/>
</dbReference>
<accession>A0AAD1U2V6</accession>
<keyword evidence="3" id="KW-1185">Reference proteome</keyword>
<feature type="region of interest" description="Disordered" evidence="1">
    <location>
        <begin position="148"/>
        <end position="173"/>
    </location>
</feature>
<comment type="caution">
    <text evidence="2">The sequence shown here is derived from an EMBL/GenBank/DDBJ whole genome shotgun (WGS) entry which is preliminary data.</text>
</comment>
<feature type="compositionally biased region" description="Basic and acidic residues" evidence="1">
    <location>
        <begin position="13"/>
        <end position="23"/>
    </location>
</feature>
<evidence type="ECO:0000313" key="3">
    <source>
        <dbReference type="Proteomes" id="UP001295684"/>
    </source>
</evidence>
<protein>
    <submittedName>
        <fullName evidence="2">Uncharacterized protein</fullName>
    </submittedName>
</protein>
<feature type="compositionally biased region" description="Basic and acidic residues" evidence="1">
    <location>
        <begin position="153"/>
        <end position="173"/>
    </location>
</feature>